<dbReference type="PANTHER" id="PTHR42924">
    <property type="entry name" value="EXONUCLEASE"/>
    <property type="match status" value="1"/>
</dbReference>
<dbReference type="InterPro" id="IPR052018">
    <property type="entry name" value="PHP_domain"/>
</dbReference>
<dbReference type="GO" id="GO:0004534">
    <property type="term" value="F:5'-3' RNA exonuclease activity"/>
    <property type="evidence" value="ECO:0007669"/>
    <property type="project" value="TreeGrafter"/>
</dbReference>
<dbReference type="Gene3D" id="3.20.20.140">
    <property type="entry name" value="Metal-dependent hydrolases"/>
    <property type="match status" value="1"/>
</dbReference>
<dbReference type="PANTHER" id="PTHR42924:SF3">
    <property type="entry name" value="POLYMERASE_HISTIDINOL PHOSPHATASE N-TERMINAL DOMAIN-CONTAINING PROTEIN"/>
    <property type="match status" value="1"/>
</dbReference>
<dbReference type="AlphaFoldDB" id="A0A839DPQ6"/>
<gene>
    <name evidence="3" type="ORF">FHX42_000299</name>
</gene>
<dbReference type="InterPro" id="IPR003141">
    <property type="entry name" value="Pol/His_phosphatase_N"/>
</dbReference>
<keyword evidence="4" id="KW-1185">Reference proteome</keyword>
<name>A0A839DPQ6_9PSEU</name>
<dbReference type="Proteomes" id="UP000569329">
    <property type="component" value="Unassembled WGS sequence"/>
</dbReference>
<dbReference type="GO" id="GO:0035312">
    <property type="term" value="F:5'-3' DNA exonuclease activity"/>
    <property type="evidence" value="ECO:0007669"/>
    <property type="project" value="TreeGrafter"/>
</dbReference>
<comment type="caution">
    <text evidence="3">The sequence shown here is derived from an EMBL/GenBank/DDBJ whole genome shotgun (WGS) entry which is preliminary data.</text>
</comment>
<dbReference type="CDD" id="cd07438">
    <property type="entry name" value="PHP_HisPPase_AMP"/>
    <property type="match status" value="1"/>
</dbReference>
<accession>A0A839DPQ6</accession>
<evidence type="ECO:0000256" key="1">
    <source>
        <dbReference type="SAM" id="MobiDB-lite"/>
    </source>
</evidence>
<evidence type="ECO:0000259" key="2">
    <source>
        <dbReference type="SMART" id="SM00481"/>
    </source>
</evidence>
<evidence type="ECO:0000313" key="4">
    <source>
        <dbReference type="Proteomes" id="UP000569329"/>
    </source>
</evidence>
<protein>
    <recommendedName>
        <fullName evidence="2">Polymerase/histidinol phosphatase N-terminal domain-containing protein</fullName>
    </recommendedName>
</protein>
<dbReference type="InterPro" id="IPR004013">
    <property type="entry name" value="PHP_dom"/>
</dbReference>
<feature type="compositionally biased region" description="Polar residues" evidence="1">
    <location>
        <begin position="265"/>
        <end position="286"/>
    </location>
</feature>
<feature type="region of interest" description="Disordered" evidence="1">
    <location>
        <begin position="264"/>
        <end position="288"/>
    </location>
</feature>
<sequence>MRCARGASATLAGVRIDLHTHSTESDGTDTPAELLATAAAAGLDVIALTDHDTTAGWAEAEREVLRTDGASPVRVVPGAELSCSCQDGRGNAITVHLLAYLFDPSSRALVEEQSRLRAQRRSRLYSMALRMAEDGFPVDPDRLMAELPADSPGGRPHLGRALVGGGTVSSVDEAFDRYLGSGGEYYLPRSDTPVHRAIDMITEAGGVTVLAHPFAGRRGPMVTAEVIGELAEHGLRGVEVDHPDHDAAARAELGRLADELELVPTGSSDYHGTNKTIGIGQETTPPESLDRLVRQSTGSEIIG</sequence>
<dbReference type="Gene3D" id="1.10.150.650">
    <property type="match status" value="1"/>
</dbReference>
<dbReference type="SUPFAM" id="SSF89550">
    <property type="entry name" value="PHP domain-like"/>
    <property type="match status" value="1"/>
</dbReference>
<evidence type="ECO:0000313" key="3">
    <source>
        <dbReference type="EMBL" id="MBA8822970.1"/>
    </source>
</evidence>
<organism evidence="3 4">
    <name type="scientific">Halosaccharopolyspora lacisalsi</name>
    <dbReference type="NCBI Taxonomy" id="1000566"/>
    <lineage>
        <taxon>Bacteria</taxon>
        <taxon>Bacillati</taxon>
        <taxon>Actinomycetota</taxon>
        <taxon>Actinomycetes</taxon>
        <taxon>Pseudonocardiales</taxon>
        <taxon>Pseudonocardiaceae</taxon>
        <taxon>Halosaccharopolyspora</taxon>
    </lineage>
</organism>
<dbReference type="InterPro" id="IPR016195">
    <property type="entry name" value="Pol/histidinol_Pase-like"/>
</dbReference>
<proteinExistence type="predicted"/>
<feature type="domain" description="Polymerase/histidinol phosphatase N-terminal" evidence="2">
    <location>
        <begin position="16"/>
        <end position="85"/>
    </location>
</feature>
<dbReference type="Pfam" id="PF02811">
    <property type="entry name" value="PHP"/>
    <property type="match status" value="1"/>
</dbReference>
<dbReference type="EMBL" id="JACGWZ010000001">
    <property type="protein sequence ID" value="MBA8822970.1"/>
    <property type="molecule type" value="Genomic_DNA"/>
</dbReference>
<dbReference type="SMART" id="SM00481">
    <property type="entry name" value="POLIIIAc"/>
    <property type="match status" value="1"/>
</dbReference>
<reference evidence="3 4" key="1">
    <citation type="submission" date="2020-07" db="EMBL/GenBank/DDBJ databases">
        <title>Sequencing the genomes of 1000 actinobacteria strains.</title>
        <authorList>
            <person name="Klenk H.-P."/>
        </authorList>
    </citation>
    <scope>NUCLEOTIDE SEQUENCE [LARGE SCALE GENOMIC DNA]</scope>
    <source>
        <strain evidence="3 4">DSM 45975</strain>
    </source>
</reference>